<dbReference type="RefSeq" id="WP_380018606.1">
    <property type="nucleotide sequence ID" value="NZ_JBHSHD010000002.1"/>
</dbReference>
<protein>
    <submittedName>
        <fullName evidence="2">ATP-binding protein</fullName>
    </submittedName>
</protein>
<evidence type="ECO:0000259" key="1">
    <source>
        <dbReference type="Pfam" id="PF01902"/>
    </source>
</evidence>
<dbReference type="SUPFAM" id="SSF52402">
    <property type="entry name" value="Adenine nucleotide alpha hydrolases-like"/>
    <property type="match status" value="1"/>
</dbReference>
<accession>A0ABV9QPN3</accession>
<organism evidence="2 3">
    <name type="scientific">Dokdonella ginsengisoli</name>
    <dbReference type="NCBI Taxonomy" id="363846"/>
    <lineage>
        <taxon>Bacteria</taxon>
        <taxon>Pseudomonadati</taxon>
        <taxon>Pseudomonadota</taxon>
        <taxon>Gammaproteobacteria</taxon>
        <taxon>Lysobacterales</taxon>
        <taxon>Rhodanobacteraceae</taxon>
        <taxon>Dokdonella</taxon>
    </lineage>
</organism>
<gene>
    <name evidence="2" type="ORF">ACFO6Q_00965</name>
</gene>
<sequence>MSTPILLSWSGGKDATLALERLRADPDRRVAGLLTTVTADYDRISMHGVRRSILQRQAEGLGLPLYVAQIPAVADNDLYEAAFADALAAARRAEPGLDTIAFGDLFLGDVRAWREAQLARAGWHGLFPLWGEDTASLARHFVARGYRAILCCVDTAQLDASFCGRDYDSALLDDLPRGVDPCGENGEFHTCAHAGPLWREPIELARGERVLRDGRFQYVDLLDRDAA</sequence>
<keyword evidence="2" id="KW-0547">Nucleotide-binding</keyword>
<keyword evidence="2" id="KW-0067">ATP-binding</keyword>
<dbReference type="InterPro" id="IPR002761">
    <property type="entry name" value="Diphthami_syn_dom"/>
</dbReference>
<dbReference type="GO" id="GO:0005524">
    <property type="term" value="F:ATP binding"/>
    <property type="evidence" value="ECO:0007669"/>
    <property type="project" value="UniProtKB-KW"/>
</dbReference>
<comment type="caution">
    <text evidence="2">The sequence shown here is derived from an EMBL/GenBank/DDBJ whole genome shotgun (WGS) entry which is preliminary data.</text>
</comment>
<feature type="domain" description="Diphthamide synthase" evidence="1">
    <location>
        <begin position="9"/>
        <end position="209"/>
    </location>
</feature>
<dbReference type="InterPro" id="IPR014729">
    <property type="entry name" value="Rossmann-like_a/b/a_fold"/>
</dbReference>
<dbReference type="Pfam" id="PF01902">
    <property type="entry name" value="Diphthami_syn_2"/>
    <property type="match status" value="1"/>
</dbReference>
<evidence type="ECO:0000313" key="2">
    <source>
        <dbReference type="EMBL" id="MFC4818871.1"/>
    </source>
</evidence>
<evidence type="ECO:0000313" key="3">
    <source>
        <dbReference type="Proteomes" id="UP001595886"/>
    </source>
</evidence>
<dbReference type="Gene3D" id="3.90.1490.10">
    <property type="entry name" value="putative n-type atp pyrophosphatase, domain 2"/>
    <property type="match status" value="1"/>
</dbReference>
<proteinExistence type="predicted"/>
<dbReference type="Gene3D" id="3.40.50.620">
    <property type="entry name" value="HUPs"/>
    <property type="match status" value="1"/>
</dbReference>
<dbReference type="Proteomes" id="UP001595886">
    <property type="component" value="Unassembled WGS sequence"/>
</dbReference>
<dbReference type="EMBL" id="JBHSHD010000002">
    <property type="protein sequence ID" value="MFC4818871.1"/>
    <property type="molecule type" value="Genomic_DNA"/>
</dbReference>
<reference evidence="3" key="1">
    <citation type="journal article" date="2019" name="Int. J. Syst. Evol. Microbiol.">
        <title>The Global Catalogue of Microorganisms (GCM) 10K type strain sequencing project: providing services to taxonomists for standard genome sequencing and annotation.</title>
        <authorList>
            <consortium name="The Broad Institute Genomics Platform"/>
            <consortium name="The Broad Institute Genome Sequencing Center for Infectious Disease"/>
            <person name="Wu L."/>
            <person name="Ma J."/>
        </authorList>
    </citation>
    <scope>NUCLEOTIDE SEQUENCE [LARGE SCALE GENOMIC DNA]</scope>
    <source>
        <strain evidence="3">CCUG 30340</strain>
    </source>
</reference>
<name>A0ABV9QPN3_9GAMM</name>
<keyword evidence="3" id="KW-1185">Reference proteome</keyword>